<feature type="transmembrane region" description="Helical" evidence="3">
    <location>
        <begin position="80"/>
        <end position="103"/>
    </location>
</feature>
<gene>
    <name evidence="4" type="ORF">SAMN05216452_2907</name>
</gene>
<keyword evidence="3" id="KW-0472">Membrane</keyword>
<dbReference type="InterPro" id="IPR043130">
    <property type="entry name" value="CDP-OH_PTrfase_TM_dom"/>
</dbReference>
<organism evidence="4 5">
    <name type="scientific">Nitratireductor aquibiodomus</name>
    <dbReference type="NCBI Taxonomy" id="204799"/>
    <lineage>
        <taxon>Bacteria</taxon>
        <taxon>Pseudomonadati</taxon>
        <taxon>Pseudomonadota</taxon>
        <taxon>Alphaproteobacteria</taxon>
        <taxon>Hyphomicrobiales</taxon>
        <taxon>Phyllobacteriaceae</taxon>
        <taxon>Nitratireductor</taxon>
    </lineage>
</organism>
<feature type="transmembrane region" description="Helical" evidence="3">
    <location>
        <begin position="176"/>
        <end position="195"/>
    </location>
</feature>
<accession>A0A1H4LNU9</accession>
<dbReference type="AlphaFoldDB" id="A0A1H4LNU9"/>
<dbReference type="InterPro" id="IPR048254">
    <property type="entry name" value="CDP_ALCOHOL_P_TRANSF_CS"/>
</dbReference>
<dbReference type="PROSITE" id="PS00379">
    <property type="entry name" value="CDP_ALCOHOL_P_TRANSF"/>
    <property type="match status" value="1"/>
</dbReference>
<evidence type="ECO:0000256" key="2">
    <source>
        <dbReference type="RuleBase" id="RU003750"/>
    </source>
</evidence>
<proteinExistence type="inferred from homology"/>
<evidence type="ECO:0000256" key="3">
    <source>
        <dbReference type="SAM" id="Phobius"/>
    </source>
</evidence>
<reference evidence="5" key="1">
    <citation type="submission" date="2016-10" db="EMBL/GenBank/DDBJ databases">
        <authorList>
            <person name="Varghese N."/>
            <person name="Submissions S."/>
        </authorList>
    </citation>
    <scope>NUCLEOTIDE SEQUENCE [LARGE SCALE GENOMIC DNA]</scope>
    <source>
        <strain evidence="5">ES.061</strain>
    </source>
</reference>
<dbReference type="Pfam" id="PF01066">
    <property type="entry name" value="CDP-OH_P_transf"/>
    <property type="match status" value="1"/>
</dbReference>
<dbReference type="GO" id="GO:0016780">
    <property type="term" value="F:phosphotransferase activity, for other substituted phosphate groups"/>
    <property type="evidence" value="ECO:0007669"/>
    <property type="project" value="InterPro"/>
</dbReference>
<dbReference type="Gene3D" id="1.20.120.1760">
    <property type="match status" value="1"/>
</dbReference>
<feature type="transmembrane region" description="Helical" evidence="3">
    <location>
        <begin position="109"/>
        <end position="132"/>
    </location>
</feature>
<dbReference type="InterPro" id="IPR000462">
    <property type="entry name" value="CDP-OH_P_trans"/>
</dbReference>
<keyword evidence="3" id="KW-0812">Transmembrane</keyword>
<dbReference type="GO" id="GO:0016020">
    <property type="term" value="C:membrane"/>
    <property type="evidence" value="ECO:0007669"/>
    <property type="project" value="InterPro"/>
</dbReference>
<sequence length="201" mass="21038">MLDGWAHRKIDPGLSAMAAQLAAAGVRANAVTYAGLVLGFAAAAAIAFQAYWAGFALILASRLCDGLDGAIARIHGKTDFGGYLDIVLDFAFYGAVPLGFIIADPGANAIAGAVLLLAFYVNGASFLAYAIMAEKHRLKSDARGEKSLFFTTGLAEASETLAVFVAMCLLPSWFPVLAYGFAVLTAYTTVSRIVLAGRRFG</sequence>
<protein>
    <submittedName>
        <fullName evidence="4">Phosphatidylglycerophosphate synthase</fullName>
    </submittedName>
</protein>
<keyword evidence="3" id="KW-1133">Transmembrane helix</keyword>
<dbReference type="GO" id="GO:0008654">
    <property type="term" value="P:phospholipid biosynthetic process"/>
    <property type="evidence" value="ECO:0007669"/>
    <property type="project" value="InterPro"/>
</dbReference>
<evidence type="ECO:0000256" key="1">
    <source>
        <dbReference type="ARBA" id="ARBA00022679"/>
    </source>
</evidence>
<evidence type="ECO:0000313" key="5">
    <source>
        <dbReference type="Proteomes" id="UP000199064"/>
    </source>
</evidence>
<dbReference type="RefSeq" id="WP_025029928.1">
    <property type="nucleotide sequence ID" value="NZ_FNSL01000001.1"/>
</dbReference>
<dbReference type="Proteomes" id="UP000199064">
    <property type="component" value="Unassembled WGS sequence"/>
</dbReference>
<feature type="transmembrane region" description="Helical" evidence="3">
    <location>
        <begin position="38"/>
        <end position="59"/>
    </location>
</feature>
<comment type="similarity">
    <text evidence="2">Belongs to the CDP-alcohol phosphatidyltransferase class-I family.</text>
</comment>
<name>A0A1H4LNU9_9HYPH</name>
<keyword evidence="1 2" id="KW-0808">Transferase</keyword>
<keyword evidence="5" id="KW-1185">Reference proteome</keyword>
<dbReference type="EMBL" id="FNSL01000001">
    <property type="protein sequence ID" value="SEB71962.1"/>
    <property type="molecule type" value="Genomic_DNA"/>
</dbReference>
<evidence type="ECO:0000313" key="4">
    <source>
        <dbReference type="EMBL" id="SEB71962.1"/>
    </source>
</evidence>